<dbReference type="EMBL" id="SNZW01000018">
    <property type="protein sequence ID" value="TDS12079.1"/>
    <property type="molecule type" value="Genomic_DNA"/>
</dbReference>
<dbReference type="SMART" id="SM00388">
    <property type="entry name" value="HisKA"/>
    <property type="match status" value="1"/>
</dbReference>
<evidence type="ECO:0000256" key="3">
    <source>
        <dbReference type="ARBA" id="ARBA00022553"/>
    </source>
</evidence>
<dbReference type="InterPro" id="IPR000014">
    <property type="entry name" value="PAS"/>
</dbReference>
<dbReference type="SUPFAM" id="SSF55874">
    <property type="entry name" value="ATPase domain of HSP90 chaperone/DNA topoisomerase II/histidine kinase"/>
    <property type="match status" value="1"/>
</dbReference>
<dbReference type="SUPFAM" id="SSF55785">
    <property type="entry name" value="PYP-like sensor domain (PAS domain)"/>
    <property type="match status" value="1"/>
</dbReference>
<dbReference type="SMART" id="SM00387">
    <property type="entry name" value="HATPase_c"/>
    <property type="match status" value="1"/>
</dbReference>
<evidence type="ECO:0000313" key="9">
    <source>
        <dbReference type="Proteomes" id="UP000295274"/>
    </source>
</evidence>
<dbReference type="PRINTS" id="PR00344">
    <property type="entry name" value="BCTRLSENSOR"/>
</dbReference>
<gene>
    <name evidence="8" type="ORF">DFQ03_3468</name>
</gene>
<dbReference type="SMART" id="SM00091">
    <property type="entry name" value="PAS"/>
    <property type="match status" value="1"/>
</dbReference>
<dbReference type="EC" id="2.7.13.3" evidence="2"/>
<comment type="caution">
    <text evidence="8">The sequence shown here is derived from an EMBL/GenBank/DDBJ whole genome shotgun (WGS) entry which is preliminary data.</text>
</comment>
<dbReference type="PROSITE" id="PS50112">
    <property type="entry name" value="PAS"/>
    <property type="match status" value="1"/>
</dbReference>
<dbReference type="Gene3D" id="3.30.450.20">
    <property type="entry name" value="PAS domain"/>
    <property type="match status" value="1"/>
</dbReference>
<dbReference type="Gene3D" id="1.10.287.130">
    <property type="match status" value="1"/>
</dbReference>
<evidence type="ECO:0000259" key="6">
    <source>
        <dbReference type="PROSITE" id="PS50109"/>
    </source>
</evidence>
<accession>A0A4R7CUH3</accession>
<dbReference type="Proteomes" id="UP000295274">
    <property type="component" value="Unassembled WGS sequence"/>
</dbReference>
<reference evidence="8 9" key="1">
    <citation type="submission" date="2019-03" db="EMBL/GenBank/DDBJ databases">
        <title>Genomic Encyclopedia of Type Strains, Phase III (KMG-III): the genomes of soil and plant-associated and newly described type strains.</title>
        <authorList>
            <person name="Whitman W."/>
        </authorList>
    </citation>
    <scope>NUCLEOTIDE SEQUENCE [LARGE SCALE GENOMIC DNA]</scope>
    <source>
        <strain evidence="8 9">CECT 8455</strain>
    </source>
</reference>
<dbReference type="CDD" id="cd00082">
    <property type="entry name" value="HisKA"/>
    <property type="match status" value="1"/>
</dbReference>
<feature type="domain" description="Histidine kinase" evidence="6">
    <location>
        <begin position="139"/>
        <end position="352"/>
    </location>
</feature>
<dbReference type="GO" id="GO:0000155">
    <property type="term" value="F:phosphorelay sensor kinase activity"/>
    <property type="evidence" value="ECO:0007669"/>
    <property type="project" value="InterPro"/>
</dbReference>
<dbReference type="InterPro" id="IPR035965">
    <property type="entry name" value="PAS-like_dom_sf"/>
</dbReference>
<sequence>MNSTALREFIDLFPNGVILTDSNTIITYANDIAHNSFGYKEDELIGKPINVLIPKKLHRKHLLYTKSYAKCPVKMNMSNRTGLLGQRKDGSTFPVDVSLAPLENETKSLFIAIVRDLTNREYIKQLELKNKQLEQFTRIASHDLQEPLRTILSLTKMLDAQNNSSIDEHTKQVLQYIDESSIRMSVLIKALLDYSKLNSKKELIEIDSHEIVREVIQDLGKTINDVNAIVDYDKLPVIFGYKTEFRLLIQNLVSNGIKYTQKSTVPIIKIEYLSTNDYHVFTIKDNGIGIANENQERIFDVFVSLNDRTEYPGTGIGLAHCRKIIEMHEGTISVESKLGKGSCFTFKIKKLLE</sequence>
<evidence type="ECO:0000256" key="2">
    <source>
        <dbReference type="ARBA" id="ARBA00012438"/>
    </source>
</evidence>
<dbReference type="Pfam" id="PF00512">
    <property type="entry name" value="HisKA"/>
    <property type="match status" value="1"/>
</dbReference>
<dbReference type="InterPro" id="IPR005467">
    <property type="entry name" value="His_kinase_dom"/>
</dbReference>
<evidence type="ECO:0000313" key="8">
    <source>
        <dbReference type="EMBL" id="TDS12079.1"/>
    </source>
</evidence>
<dbReference type="PANTHER" id="PTHR43304">
    <property type="entry name" value="PHYTOCHROME-LIKE PROTEIN CPH1"/>
    <property type="match status" value="1"/>
</dbReference>
<dbReference type="InterPro" id="IPR036890">
    <property type="entry name" value="HATPase_C_sf"/>
</dbReference>
<dbReference type="Pfam" id="PF02518">
    <property type="entry name" value="HATPase_c"/>
    <property type="match status" value="1"/>
</dbReference>
<dbReference type="RefSeq" id="WP_133674420.1">
    <property type="nucleotide sequence ID" value="NZ_SNZW01000018.1"/>
</dbReference>
<proteinExistence type="predicted"/>
<name>A0A4R7CUH3_9FLAO</name>
<evidence type="ECO:0000256" key="5">
    <source>
        <dbReference type="ARBA" id="ARBA00022777"/>
    </source>
</evidence>
<evidence type="ECO:0000256" key="4">
    <source>
        <dbReference type="ARBA" id="ARBA00022679"/>
    </source>
</evidence>
<dbReference type="PANTHER" id="PTHR43304:SF1">
    <property type="entry name" value="PAC DOMAIN-CONTAINING PROTEIN"/>
    <property type="match status" value="1"/>
</dbReference>
<dbReference type="InterPro" id="IPR003661">
    <property type="entry name" value="HisK_dim/P_dom"/>
</dbReference>
<feature type="domain" description="PAS" evidence="7">
    <location>
        <begin position="2"/>
        <end position="47"/>
    </location>
</feature>
<dbReference type="CDD" id="cd00130">
    <property type="entry name" value="PAS"/>
    <property type="match status" value="1"/>
</dbReference>
<dbReference type="SUPFAM" id="SSF47384">
    <property type="entry name" value="Homodimeric domain of signal transducing histidine kinase"/>
    <property type="match status" value="1"/>
</dbReference>
<organism evidence="8 9">
    <name type="scientific">Maribacter caenipelagi</name>
    <dbReference type="NCBI Taxonomy" id="1447781"/>
    <lineage>
        <taxon>Bacteria</taxon>
        <taxon>Pseudomonadati</taxon>
        <taxon>Bacteroidota</taxon>
        <taxon>Flavobacteriia</taxon>
        <taxon>Flavobacteriales</taxon>
        <taxon>Flavobacteriaceae</taxon>
        <taxon>Maribacter</taxon>
    </lineage>
</organism>
<dbReference type="OrthoDB" id="9781208at2"/>
<keyword evidence="3" id="KW-0597">Phosphoprotein</keyword>
<dbReference type="Pfam" id="PF13426">
    <property type="entry name" value="PAS_9"/>
    <property type="match status" value="1"/>
</dbReference>
<dbReference type="InterPro" id="IPR003594">
    <property type="entry name" value="HATPase_dom"/>
</dbReference>
<dbReference type="AlphaFoldDB" id="A0A4R7CUH3"/>
<dbReference type="Gene3D" id="3.30.565.10">
    <property type="entry name" value="Histidine kinase-like ATPase, C-terminal domain"/>
    <property type="match status" value="1"/>
</dbReference>
<keyword evidence="4" id="KW-0808">Transferase</keyword>
<dbReference type="InterPro" id="IPR052162">
    <property type="entry name" value="Sensor_kinase/Photoreceptor"/>
</dbReference>
<dbReference type="InterPro" id="IPR036097">
    <property type="entry name" value="HisK_dim/P_sf"/>
</dbReference>
<dbReference type="InterPro" id="IPR004358">
    <property type="entry name" value="Sig_transdc_His_kin-like_C"/>
</dbReference>
<dbReference type="PROSITE" id="PS50109">
    <property type="entry name" value="HIS_KIN"/>
    <property type="match status" value="1"/>
</dbReference>
<keyword evidence="5 8" id="KW-0418">Kinase</keyword>
<protein>
    <recommendedName>
        <fullName evidence="2">histidine kinase</fullName>
        <ecNumber evidence="2">2.7.13.3</ecNumber>
    </recommendedName>
</protein>
<comment type="catalytic activity">
    <reaction evidence="1">
        <text>ATP + protein L-histidine = ADP + protein N-phospho-L-histidine.</text>
        <dbReference type="EC" id="2.7.13.3"/>
    </reaction>
</comment>
<keyword evidence="9" id="KW-1185">Reference proteome</keyword>
<dbReference type="NCBIfam" id="TIGR00229">
    <property type="entry name" value="sensory_box"/>
    <property type="match status" value="1"/>
</dbReference>
<evidence type="ECO:0000259" key="7">
    <source>
        <dbReference type="PROSITE" id="PS50112"/>
    </source>
</evidence>
<evidence type="ECO:0000256" key="1">
    <source>
        <dbReference type="ARBA" id="ARBA00000085"/>
    </source>
</evidence>